<dbReference type="UniPathway" id="UPA00053">
    <property type="reaction ID" value="UER00087"/>
</dbReference>
<sequence length="183" mass="20107">VKDRVGIFGYPLSHSISPAFQQAAFDHLGIDVVYESWPVSPQDLPHKINELRSQRFLGANVTIPHKVAVLDLLDEVDRVAEMIGSVNTILNREGYLLGYNTDTTGLIRSLKDHGNFSLEAKNVLIIGAGGASRAAVFALLNEGVASVVIANRTWEKASRLASELDEEFNVRAIPFCYEELSLN</sequence>
<feature type="non-terminal residue" evidence="3">
    <location>
        <position position="1"/>
    </location>
</feature>
<dbReference type="SUPFAM" id="SSF53223">
    <property type="entry name" value="Aminoacid dehydrogenase-like, N-terminal domain"/>
    <property type="match status" value="1"/>
</dbReference>
<dbReference type="InterPro" id="IPR022893">
    <property type="entry name" value="Shikimate_DH_fam"/>
</dbReference>
<dbReference type="AlphaFoldDB" id="A0A382R8H6"/>
<feature type="domain" description="Quinate/shikimate 5-dehydrogenase/glutamyl-tRNA reductase" evidence="1">
    <location>
        <begin position="117"/>
        <end position="171"/>
    </location>
</feature>
<dbReference type="InterPro" id="IPR036291">
    <property type="entry name" value="NAD(P)-bd_dom_sf"/>
</dbReference>
<dbReference type="InterPro" id="IPR006151">
    <property type="entry name" value="Shikm_DH/Glu-tRNA_Rdtase"/>
</dbReference>
<feature type="non-terminal residue" evidence="3">
    <location>
        <position position="183"/>
    </location>
</feature>
<protein>
    <recommendedName>
        <fullName evidence="4">Shikimate dehydrogenase</fullName>
    </recommendedName>
</protein>
<dbReference type="Gene3D" id="3.40.50.720">
    <property type="entry name" value="NAD(P)-binding Rossmann-like Domain"/>
    <property type="match status" value="1"/>
</dbReference>
<accession>A0A382R8H6</accession>
<dbReference type="PANTHER" id="PTHR21089">
    <property type="entry name" value="SHIKIMATE DEHYDROGENASE"/>
    <property type="match status" value="1"/>
</dbReference>
<dbReference type="Gene3D" id="3.40.50.10860">
    <property type="entry name" value="Leucine Dehydrogenase, chain A, domain 1"/>
    <property type="match status" value="1"/>
</dbReference>
<organism evidence="3">
    <name type="scientific">marine metagenome</name>
    <dbReference type="NCBI Taxonomy" id="408172"/>
    <lineage>
        <taxon>unclassified sequences</taxon>
        <taxon>metagenomes</taxon>
        <taxon>ecological metagenomes</taxon>
    </lineage>
</organism>
<dbReference type="Pfam" id="PF01488">
    <property type="entry name" value="Shikimate_DH"/>
    <property type="match status" value="1"/>
</dbReference>
<feature type="domain" description="Shikimate dehydrogenase substrate binding N-terminal" evidence="2">
    <location>
        <begin position="7"/>
        <end position="89"/>
    </location>
</feature>
<evidence type="ECO:0000259" key="1">
    <source>
        <dbReference type="Pfam" id="PF01488"/>
    </source>
</evidence>
<dbReference type="EMBL" id="UINC01119855">
    <property type="protein sequence ID" value="SVC93976.1"/>
    <property type="molecule type" value="Genomic_DNA"/>
</dbReference>
<dbReference type="PANTHER" id="PTHR21089:SF1">
    <property type="entry name" value="BIFUNCTIONAL 3-DEHYDROQUINATE DEHYDRATASE_SHIKIMATE DEHYDROGENASE, CHLOROPLASTIC"/>
    <property type="match status" value="1"/>
</dbReference>
<dbReference type="SUPFAM" id="SSF51735">
    <property type="entry name" value="NAD(P)-binding Rossmann-fold domains"/>
    <property type="match status" value="1"/>
</dbReference>
<dbReference type="GO" id="GO:0004764">
    <property type="term" value="F:shikimate 3-dehydrogenase (NADP+) activity"/>
    <property type="evidence" value="ECO:0007669"/>
    <property type="project" value="InterPro"/>
</dbReference>
<evidence type="ECO:0008006" key="4">
    <source>
        <dbReference type="Google" id="ProtNLM"/>
    </source>
</evidence>
<dbReference type="GO" id="GO:0019632">
    <property type="term" value="P:shikimate metabolic process"/>
    <property type="evidence" value="ECO:0007669"/>
    <property type="project" value="TreeGrafter"/>
</dbReference>
<dbReference type="GO" id="GO:0009423">
    <property type="term" value="P:chorismate biosynthetic process"/>
    <property type="evidence" value="ECO:0007669"/>
    <property type="project" value="UniProtKB-UniPathway"/>
</dbReference>
<evidence type="ECO:0000313" key="3">
    <source>
        <dbReference type="EMBL" id="SVC93976.1"/>
    </source>
</evidence>
<dbReference type="Pfam" id="PF08501">
    <property type="entry name" value="Shikimate_dh_N"/>
    <property type="match status" value="1"/>
</dbReference>
<dbReference type="InterPro" id="IPR046346">
    <property type="entry name" value="Aminoacid_DH-like_N_sf"/>
</dbReference>
<evidence type="ECO:0000259" key="2">
    <source>
        <dbReference type="Pfam" id="PF08501"/>
    </source>
</evidence>
<reference evidence="3" key="1">
    <citation type="submission" date="2018-05" db="EMBL/GenBank/DDBJ databases">
        <authorList>
            <person name="Lanie J.A."/>
            <person name="Ng W.-L."/>
            <person name="Kazmierczak K.M."/>
            <person name="Andrzejewski T.M."/>
            <person name="Davidsen T.M."/>
            <person name="Wayne K.J."/>
            <person name="Tettelin H."/>
            <person name="Glass J.I."/>
            <person name="Rusch D."/>
            <person name="Podicherti R."/>
            <person name="Tsui H.-C.T."/>
            <person name="Winkler M.E."/>
        </authorList>
    </citation>
    <scope>NUCLEOTIDE SEQUENCE</scope>
</reference>
<dbReference type="InterPro" id="IPR013708">
    <property type="entry name" value="Shikimate_DH-bd_N"/>
</dbReference>
<proteinExistence type="predicted"/>
<name>A0A382R8H6_9ZZZZ</name>
<gene>
    <name evidence="3" type="ORF">METZ01_LOCUS346830</name>
</gene>